<dbReference type="Pfam" id="PF01370">
    <property type="entry name" value="Epimerase"/>
    <property type="match status" value="1"/>
</dbReference>
<evidence type="ECO:0000313" key="6">
    <source>
        <dbReference type="EMBL" id="RFZ84814.1"/>
    </source>
</evidence>
<dbReference type="PANTHER" id="PTHR43078:SF6">
    <property type="entry name" value="UDP-GLUCURONIC ACID DECARBOXYLASE 1"/>
    <property type="match status" value="1"/>
</dbReference>
<keyword evidence="4" id="KW-0456">Lyase</keyword>
<keyword evidence="3" id="KW-0520">NAD</keyword>
<comment type="cofactor">
    <cofactor evidence="1">
        <name>NAD(+)</name>
        <dbReference type="ChEBI" id="CHEBI:57540"/>
    </cofactor>
</comment>
<dbReference type="Proteomes" id="UP000260823">
    <property type="component" value="Unassembled WGS sequence"/>
</dbReference>
<evidence type="ECO:0000256" key="4">
    <source>
        <dbReference type="ARBA" id="ARBA00023239"/>
    </source>
</evidence>
<dbReference type="EMBL" id="QWDE01000001">
    <property type="protein sequence ID" value="RFZ84814.1"/>
    <property type="molecule type" value="Genomic_DNA"/>
</dbReference>
<dbReference type="GO" id="GO:0048040">
    <property type="term" value="F:UDP-glucuronate decarboxylase activity"/>
    <property type="evidence" value="ECO:0007669"/>
    <property type="project" value="TreeGrafter"/>
</dbReference>
<dbReference type="InterPro" id="IPR036291">
    <property type="entry name" value="NAD(P)-bd_dom_sf"/>
</dbReference>
<gene>
    <name evidence="6" type="ORF">DYU05_04180</name>
</gene>
<accession>A0A3E2NUX8</accession>
<protein>
    <submittedName>
        <fullName evidence="6">NAD-dependent epimerase/dehydratase family protein</fullName>
    </submittedName>
</protein>
<keyword evidence="2" id="KW-0210">Decarboxylase</keyword>
<dbReference type="InterPro" id="IPR001509">
    <property type="entry name" value="Epimerase_deHydtase"/>
</dbReference>
<feature type="domain" description="NAD-dependent epimerase/dehydratase" evidence="5">
    <location>
        <begin position="29"/>
        <end position="273"/>
    </location>
</feature>
<dbReference type="GO" id="GO:0070403">
    <property type="term" value="F:NAD+ binding"/>
    <property type="evidence" value="ECO:0007669"/>
    <property type="project" value="InterPro"/>
</dbReference>
<dbReference type="GO" id="GO:0042732">
    <property type="term" value="P:D-xylose metabolic process"/>
    <property type="evidence" value="ECO:0007669"/>
    <property type="project" value="InterPro"/>
</dbReference>
<dbReference type="PANTHER" id="PTHR43078">
    <property type="entry name" value="UDP-GLUCURONIC ACID DECARBOXYLASE-RELATED"/>
    <property type="match status" value="1"/>
</dbReference>
<dbReference type="RefSeq" id="WP_117381716.1">
    <property type="nucleotide sequence ID" value="NZ_QWDE01000001.1"/>
</dbReference>
<dbReference type="Gene3D" id="3.40.50.720">
    <property type="entry name" value="NAD(P)-binding Rossmann-like Domain"/>
    <property type="match status" value="1"/>
</dbReference>
<dbReference type="SUPFAM" id="SSF51735">
    <property type="entry name" value="NAD(P)-binding Rossmann-fold domains"/>
    <property type="match status" value="1"/>
</dbReference>
<dbReference type="GO" id="GO:0005737">
    <property type="term" value="C:cytoplasm"/>
    <property type="evidence" value="ECO:0007669"/>
    <property type="project" value="TreeGrafter"/>
</dbReference>
<dbReference type="InterPro" id="IPR044516">
    <property type="entry name" value="UXS-like"/>
</dbReference>
<dbReference type="AlphaFoldDB" id="A0A3E2NUX8"/>
<sequence>MKYYLPEEDLQQILARTRNLWPLVAGKSILLTGGTGFFGKWITGAFIYINRELRLNAKLYILSRQPDKFLSTYPEFEDDAITFIKGDVTNFGFIFEKLDFIIHAATDANTAINNDNPALIFDTIVEGTRHILELAKDKKVKSVLLTSSGAVYGTQPVSVTHISEDDFFAPDVLASNAAYGEGKRVAEMLCAMYYQRYGIECKIARCFAFAGPHLPLNGRYALGNFIFNAINNQKITIVGDGSPYRSYLYAADLVIWLFTVLLNGRPNQAYNIGSDEEINILDLAGKINNLAEKKLQVDVKQVARNRDMPSRYVPSVEKAKNELGLKVYTDLDTTVKKTLEFYRTTTTNTIA</sequence>
<dbReference type="OrthoDB" id="9803111at2"/>
<evidence type="ECO:0000256" key="2">
    <source>
        <dbReference type="ARBA" id="ARBA00022793"/>
    </source>
</evidence>
<name>A0A3E2NUX8_9SPHI</name>
<reference evidence="6 7" key="1">
    <citation type="submission" date="2018-08" db="EMBL/GenBank/DDBJ databases">
        <title>Mucilaginibacter terrae sp. nov., isolated from manganese diggings.</title>
        <authorList>
            <person name="Huang Y."/>
            <person name="Zhou Z."/>
        </authorList>
    </citation>
    <scope>NUCLEOTIDE SEQUENCE [LARGE SCALE GENOMIC DNA]</scope>
    <source>
        <strain evidence="6 7">ZH6</strain>
    </source>
</reference>
<proteinExistence type="predicted"/>
<evidence type="ECO:0000256" key="1">
    <source>
        <dbReference type="ARBA" id="ARBA00001911"/>
    </source>
</evidence>
<evidence type="ECO:0000259" key="5">
    <source>
        <dbReference type="Pfam" id="PF01370"/>
    </source>
</evidence>
<comment type="caution">
    <text evidence="6">The sequence shown here is derived from an EMBL/GenBank/DDBJ whole genome shotgun (WGS) entry which is preliminary data.</text>
</comment>
<keyword evidence="7" id="KW-1185">Reference proteome</keyword>
<evidence type="ECO:0000313" key="7">
    <source>
        <dbReference type="Proteomes" id="UP000260823"/>
    </source>
</evidence>
<organism evidence="6 7">
    <name type="scientific">Mucilaginibacter terrenus</name>
    <dbReference type="NCBI Taxonomy" id="2482727"/>
    <lineage>
        <taxon>Bacteria</taxon>
        <taxon>Pseudomonadati</taxon>
        <taxon>Bacteroidota</taxon>
        <taxon>Sphingobacteriia</taxon>
        <taxon>Sphingobacteriales</taxon>
        <taxon>Sphingobacteriaceae</taxon>
        <taxon>Mucilaginibacter</taxon>
    </lineage>
</organism>
<evidence type="ECO:0000256" key="3">
    <source>
        <dbReference type="ARBA" id="ARBA00023027"/>
    </source>
</evidence>